<dbReference type="SUPFAM" id="SSF52540">
    <property type="entry name" value="P-loop containing nucleoside triphosphate hydrolases"/>
    <property type="match status" value="1"/>
</dbReference>
<dbReference type="Proteomes" id="UP000198796">
    <property type="component" value="Unassembled WGS sequence"/>
</dbReference>
<dbReference type="STRING" id="871651.SAMN05421688_1716"/>
<protein>
    <submittedName>
        <fullName evidence="1">Protein ImuA</fullName>
    </submittedName>
</protein>
<accession>A0A1I0WRU7</accession>
<reference evidence="1 2" key="1">
    <citation type="submission" date="2016-10" db="EMBL/GenBank/DDBJ databases">
        <authorList>
            <person name="de Groot N.N."/>
        </authorList>
    </citation>
    <scope>NUCLEOTIDE SEQUENCE [LARGE SCALE GENOMIC DNA]</scope>
    <source>
        <strain evidence="1 2">DSM 29316</strain>
    </source>
</reference>
<keyword evidence="2" id="KW-1185">Reference proteome</keyword>
<dbReference type="Gene3D" id="3.40.50.300">
    <property type="entry name" value="P-loop containing nucleotide triphosphate hydrolases"/>
    <property type="match status" value="1"/>
</dbReference>
<dbReference type="RefSeq" id="WP_092063334.1">
    <property type="nucleotide sequence ID" value="NZ_FOJU01000002.1"/>
</dbReference>
<evidence type="ECO:0000313" key="1">
    <source>
        <dbReference type="EMBL" id="SFA91492.1"/>
    </source>
</evidence>
<proteinExistence type="predicted"/>
<dbReference type="EMBL" id="FOJU01000002">
    <property type="protein sequence ID" value="SFA91492.1"/>
    <property type="molecule type" value="Genomic_DNA"/>
</dbReference>
<dbReference type="InterPro" id="IPR027417">
    <property type="entry name" value="P-loop_NTPase"/>
</dbReference>
<dbReference type="OrthoDB" id="7630980at2"/>
<sequence length="185" mass="20446">MPADRQLPWPLRKARVHEVFGPGARAFAAVFSAAARGDVLWLRESWHGEMINPGGLCRFLDVSRLLMGQVPTQADGLAVMEEALRDGVIPAVVLELTRPLDPKQGRRLQLAAKTGETTGLCLIPEGMGSNAAETRWHVAPFFDPQADSTPMRWEITKNKQGTLGVWNVRWDDQTHRLHVVPPAGD</sequence>
<dbReference type="AlphaFoldDB" id="A0A1I0WRU7"/>
<organism evidence="1 2">
    <name type="scientific">Poseidonocella pacifica</name>
    <dbReference type="NCBI Taxonomy" id="871651"/>
    <lineage>
        <taxon>Bacteria</taxon>
        <taxon>Pseudomonadati</taxon>
        <taxon>Pseudomonadota</taxon>
        <taxon>Alphaproteobacteria</taxon>
        <taxon>Rhodobacterales</taxon>
        <taxon>Roseobacteraceae</taxon>
        <taxon>Poseidonocella</taxon>
    </lineage>
</organism>
<gene>
    <name evidence="1" type="ORF">SAMN05421688_1716</name>
</gene>
<name>A0A1I0WRU7_9RHOB</name>
<evidence type="ECO:0000313" key="2">
    <source>
        <dbReference type="Proteomes" id="UP000198796"/>
    </source>
</evidence>